<dbReference type="Gene3D" id="3.30.200.20">
    <property type="entry name" value="Phosphorylase Kinase, domain 1"/>
    <property type="match status" value="1"/>
</dbReference>
<dbReference type="PROSITE" id="PS00107">
    <property type="entry name" value="PROTEIN_KINASE_ATP"/>
    <property type="match status" value="1"/>
</dbReference>
<evidence type="ECO:0000256" key="6">
    <source>
        <dbReference type="SAM" id="MobiDB-lite"/>
    </source>
</evidence>
<sequence length="567" mass="59844">MKVGDVVRGEYKLVRPIGDGAMGAVWETLHEPTGRRVALKLIKSQDEHLRRRLVREARLCGQLRHQNIVELYEAGETEKGDPFLAMELLTGETVAALLQRRHTLSSSLTARIGRDVAYALSVAHEARIVHRDLKPTNIFLHRDRATSDWYVKVLDFGVAKQIDGQDSCLTQTGGVVGSLAYMSPEQLCVAKNLDHRTDIWSIGVVMFEMIVGVRPFGGSTEDLIHAILTEDAPLVSRRVRHVDPGLAEIIAHCLTRDRQKRIGSALELAAMLEACTRGGSLADELGAAPPDSGEATRVMPSKAAPPLDGNRRLTANGTVVLGPEELAANKRQPRAESQPEPTTAVLAATTPLPELPETPPGSSRRGSADGPEEAPPGTSSIDGVVRWVAPPRPGSIPEIIPSAPMAPSASTTPQVRRSVIDIKVATGLLVGALGLLAFAVVRDKASTATPPAIAPAAVAQAPMDVARPGEAQTGAAIPPALEPPTAPAPTVAPIPNTPDPASTPPAKADAHDAPKRDATTVKAKEPGVKVPVPNRGGTPAPPKPKPPQPGAKGPIVKGTKRFIPDSL</sequence>
<evidence type="ECO:0000256" key="4">
    <source>
        <dbReference type="ARBA" id="ARBA00022840"/>
    </source>
</evidence>
<dbReference type="InterPro" id="IPR000719">
    <property type="entry name" value="Prot_kinase_dom"/>
</dbReference>
<feature type="region of interest" description="Disordered" evidence="6">
    <location>
        <begin position="467"/>
        <end position="567"/>
    </location>
</feature>
<evidence type="ECO:0000313" key="8">
    <source>
        <dbReference type="EMBL" id="MRG97431.1"/>
    </source>
</evidence>
<dbReference type="CDD" id="cd14014">
    <property type="entry name" value="STKc_PknB_like"/>
    <property type="match status" value="1"/>
</dbReference>
<dbReference type="Gene3D" id="1.10.510.10">
    <property type="entry name" value="Transferase(Phosphotransferase) domain 1"/>
    <property type="match status" value="1"/>
</dbReference>
<dbReference type="AlphaFoldDB" id="A0A6N7Q971"/>
<evidence type="ECO:0000313" key="9">
    <source>
        <dbReference type="Proteomes" id="UP000440224"/>
    </source>
</evidence>
<keyword evidence="4 5" id="KW-0067">ATP-binding</keyword>
<reference evidence="8 9" key="1">
    <citation type="submission" date="2019-10" db="EMBL/GenBank/DDBJ databases">
        <title>A soil myxobacterium in the family Polyangiaceae.</title>
        <authorList>
            <person name="Li Y."/>
            <person name="Wang J."/>
        </authorList>
    </citation>
    <scope>NUCLEOTIDE SEQUENCE [LARGE SCALE GENOMIC DNA]</scope>
    <source>
        <strain evidence="8 9">DSM 14734</strain>
    </source>
</reference>
<dbReference type="Proteomes" id="UP000440224">
    <property type="component" value="Unassembled WGS sequence"/>
</dbReference>
<feature type="compositionally biased region" description="Pro residues" evidence="6">
    <location>
        <begin position="539"/>
        <end position="549"/>
    </location>
</feature>
<dbReference type="Pfam" id="PF00069">
    <property type="entry name" value="Pkinase"/>
    <property type="match status" value="1"/>
</dbReference>
<gene>
    <name evidence="8" type="ORF">GF068_36710</name>
</gene>
<feature type="compositionally biased region" description="Low complexity" evidence="6">
    <location>
        <begin position="339"/>
        <end position="352"/>
    </location>
</feature>
<dbReference type="PROSITE" id="PS00108">
    <property type="entry name" value="PROTEIN_KINASE_ST"/>
    <property type="match status" value="1"/>
</dbReference>
<feature type="compositionally biased region" description="Basic and acidic residues" evidence="6">
    <location>
        <begin position="508"/>
        <end position="527"/>
    </location>
</feature>
<feature type="binding site" evidence="5">
    <location>
        <position position="40"/>
    </location>
    <ligand>
        <name>ATP</name>
        <dbReference type="ChEBI" id="CHEBI:30616"/>
    </ligand>
</feature>
<dbReference type="PANTHER" id="PTHR43289">
    <property type="entry name" value="MITOGEN-ACTIVATED PROTEIN KINASE KINASE KINASE 20-RELATED"/>
    <property type="match status" value="1"/>
</dbReference>
<comment type="caution">
    <text evidence="8">The sequence shown here is derived from an EMBL/GenBank/DDBJ whole genome shotgun (WGS) entry which is preliminary data.</text>
</comment>
<evidence type="ECO:0000256" key="2">
    <source>
        <dbReference type="ARBA" id="ARBA00022741"/>
    </source>
</evidence>
<dbReference type="PANTHER" id="PTHR43289:SF34">
    <property type="entry name" value="SERINE_THREONINE-PROTEIN KINASE YBDM-RELATED"/>
    <property type="match status" value="1"/>
</dbReference>
<evidence type="ECO:0000256" key="5">
    <source>
        <dbReference type="PROSITE-ProRule" id="PRU10141"/>
    </source>
</evidence>
<dbReference type="EMBL" id="WJIE01000017">
    <property type="protein sequence ID" value="MRG97431.1"/>
    <property type="molecule type" value="Genomic_DNA"/>
</dbReference>
<organism evidence="8 9">
    <name type="scientific">Polyangium spumosum</name>
    <dbReference type="NCBI Taxonomy" id="889282"/>
    <lineage>
        <taxon>Bacteria</taxon>
        <taxon>Pseudomonadati</taxon>
        <taxon>Myxococcota</taxon>
        <taxon>Polyangia</taxon>
        <taxon>Polyangiales</taxon>
        <taxon>Polyangiaceae</taxon>
        <taxon>Polyangium</taxon>
    </lineage>
</organism>
<evidence type="ECO:0000256" key="3">
    <source>
        <dbReference type="ARBA" id="ARBA00022777"/>
    </source>
</evidence>
<dbReference type="SUPFAM" id="SSF56112">
    <property type="entry name" value="Protein kinase-like (PK-like)"/>
    <property type="match status" value="1"/>
</dbReference>
<keyword evidence="2 5" id="KW-0547">Nucleotide-binding</keyword>
<dbReference type="GO" id="GO:0005524">
    <property type="term" value="F:ATP binding"/>
    <property type="evidence" value="ECO:0007669"/>
    <property type="project" value="UniProtKB-UniRule"/>
</dbReference>
<dbReference type="OrthoDB" id="9791419at2"/>
<dbReference type="SMART" id="SM00220">
    <property type="entry name" value="S_TKc"/>
    <property type="match status" value="1"/>
</dbReference>
<dbReference type="PROSITE" id="PS50011">
    <property type="entry name" value="PROTEIN_KINASE_DOM"/>
    <property type="match status" value="1"/>
</dbReference>
<keyword evidence="3 8" id="KW-0418">Kinase</keyword>
<dbReference type="GO" id="GO:0004674">
    <property type="term" value="F:protein serine/threonine kinase activity"/>
    <property type="evidence" value="ECO:0007669"/>
    <property type="project" value="TreeGrafter"/>
</dbReference>
<dbReference type="InterPro" id="IPR017441">
    <property type="entry name" value="Protein_kinase_ATP_BS"/>
</dbReference>
<dbReference type="InterPro" id="IPR011009">
    <property type="entry name" value="Kinase-like_dom_sf"/>
</dbReference>
<dbReference type="RefSeq" id="WP_153824213.1">
    <property type="nucleotide sequence ID" value="NZ_WJIE01000017.1"/>
</dbReference>
<name>A0A6N7Q971_9BACT</name>
<evidence type="ECO:0000259" key="7">
    <source>
        <dbReference type="PROSITE" id="PS50011"/>
    </source>
</evidence>
<feature type="region of interest" description="Disordered" evidence="6">
    <location>
        <begin position="283"/>
        <end position="414"/>
    </location>
</feature>
<keyword evidence="9" id="KW-1185">Reference proteome</keyword>
<evidence type="ECO:0000256" key="1">
    <source>
        <dbReference type="ARBA" id="ARBA00022679"/>
    </source>
</evidence>
<dbReference type="InterPro" id="IPR008271">
    <property type="entry name" value="Ser/Thr_kinase_AS"/>
</dbReference>
<protein>
    <submittedName>
        <fullName evidence="8">Protein kinase</fullName>
    </submittedName>
</protein>
<accession>A0A6N7Q971</accession>
<keyword evidence="1" id="KW-0808">Transferase</keyword>
<feature type="compositionally biased region" description="Pro residues" evidence="6">
    <location>
        <begin position="480"/>
        <end position="503"/>
    </location>
</feature>
<feature type="domain" description="Protein kinase" evidence="7">
    <location>
        <begin position="11"/>
        <end position="272"/>
    </location>
</feature>
<proteinExistence type="predicted"/>